<name>A0A2N9AZU5_STRCX</name>
<dbReference type="AlphaFoldDB" id="A0A2N9AZU5"/>
<keyword evidence="2" id="KW-0472">Membrane</keyword>
<evidence type="ECO:0000256" key="2">
    <source>
        <dbReference type="SAM" id="Phobius"/>
    </source>
</evidence>
<feature type="transmembrane region" description="Helical" evidence="2">
    <location>
        <begin position="41"/>
        <end position="61"/>
    </location>
</feature>
<keyword evidence="2" id="KW-0812">Transmembrane</keyword>
<organism evidence="3 4">
    <name type="scientific">Streptomyces chartreusis NRRL 3882</name>
    <dbReference type="NCBI Taxonomy" id="1079985"/>
    <lineage>
        <taxon>Bacteria</taxon>
        <taxon>Bacillati</taxon>
        <taxon>Actinomycetota</taxon>
        <taxon>Actinomycetes</taxon>
        <taxon>Kitasatosporales</taxon>
        <taxon>Streptomycetaceae</taxon>
        <taxon>Streptomyces</taxon>
    </lineage>
</organism>
<proteinExistence type="predicted"/>
<dbReference type="EMBL" id="LT963352">
    <property type="protein sequence ID" value="SOR76605.1"/>
    <property type="molecule type" value="Genomic_DNA"/>
</dbReference>
<sequence length="89" mass="8854">MSAPPGQASQAPSHQQAPAGPHPPHNPAPGNEGPLLGLRSAIVLMLGVLVATGAGVLTYLVQQDAATAVLAGGAAFAGAVLFFHKIIDR</sequence>
<feature type="region of interest" description="Disordered" evidence="1">
    <location>
        <begin position="1"/>
        <end position="33"/>
    </location>
</feature>
<protein>
    <submittedName>
        <fullName evidence="3">Uncharacterized protein</fullName>
    </submittedName>
</protein>
<accession>A0A2N9AZU5</accession>
<feature type="compositionally biased region" description="Low complexity" evidence="1">
    <location>
        <begin position="1"/>
        <end position="19"/>
    </location>
</feature>
<evidence type="ECO:0000313" key="3">
    <source>
        <dbReference type="EMBL" id="SOR76605.1"/>
    </source>
</evidence>
<feature type="transmembrane region" description="Helical" evidence="2">
    <location>
        <begin position="68"/>
        <end position="87"/>
    </location>
</feature>
<keyword evidence="2" id="KW-1133">Transmembrane helix</keyword>
<reference evidence="4" key="1">
    <citation type="submission" date="2017-11" db="EMBL/GenBank/DDBJ databases">
        <authorList>
            <person name="Wibberg D."/>
        </authorList>
    </citation>
    <scope>NUCLEOTIDE SEQUENCE [LARGE SCALE GENOMIC DNA]</scope>
</reference>
<dbReference type="RefSeq" id="WP_040903498.1">
    <property type="nucleotide sequence ID" value="NZ_LT962942.1"/>
</dbReference>
<evidence type="ECO:0000256" key="1">
    <source>
        <dbReference type="SAM" id="MobiDB-lite"/>
    </source>
</evidence>
<dbReference type="Proteomes" id="UP000235464">
    <property type="component" value="Chromosome I"/>
</dbReference>
<keyword evidence="4" id="KW-1185">Reference proteome</keyword>
<gene>
    <name evidence="3" type="ORF">SCNRRL3882_0088</name>
</gene>
<evidence type="ECO:0000313" key="4">
    <source>
        <dbReference type="Proteomes" id="UP000235464"/>
    </source>
</evidence>